<dbReference type="EMBL" id="JAUDFV010000052">
    <property type="protein sequence ID" value="KAL2736866.1"/>
    <property type="molecule type" value="Genomic_DNA"/>
</dbReference>
<keyword evidence="1" id="KW-0812">Transmembrane</keyword>
<dbReference type="AlphaFoldDB" id="A0ABD2BVS4"/>
<sequence>MIRLCLKEKDPFFAVLSNRTTDTFLLHFSYYKVFSYNKVCTLSKIYTLACFVYMNIYFFNSNLLGHISNSMIEYDVCFEEYDVYNHSNRRLILLFVLFPKNLFSIESNIYIDGIFFRVDQYYFLRINTFAIVYALRFIRRIFQSYNLVSLIRSRIIRNNRRDSCRVISRIEFSSVRIRNKFQPRTVSIFLLIKHTFMDSNKLLMVDAGRLIINIKMIISYVYTHKHRLINKTLLSSFSKSYENTLLLLKTN</sequence>
<organism evidence="2 3">
    <name type="scientific">Vespula squamosa</name>
    <name type="common">Southern yellow jacket</name>
    <name type="synonym">Wasp</name>
    <dbReference type="NCBI Taxonomy" id="30214"/>
    <lineage>
        <taxon>Eukaryota</taxon>
        <taxon>Metazoa</taxon>
        <taxon>Ecdysozoa</taxon>
        <taxon>Arthropoda</taxon>
        <taxon>Hexapoda</taxon>
        <taxon>Insecta</taxon>
        <taxon>Pterygota</taxon>
        <taxon>Neoptera</taxon>
        <taxon>Endopterygota</taxon>
        <taxon>Hymenoptera</taxon>
        <taxon>Apocrita</taxon>
        <taxon>Aculeata</taxon>
        <taxon>Vespoidea</taxon>
        <taxon>Vespidae</taxon>
        <taxon>Vespinae</taxon>
        <taxon>Vespula</taxon>
    </lineage>
</organism>
<accession>A0ABD2BVS4</accession>
<keyword evidence="3" id="KW-1185">Reference proteome</keyword>
<keyword evidence="1" id="KW-1133">Transmembrane helix</keyword>
<evidence type="ECO:0000313" key="3">
    <source>
        <dbReference type="Proteomes" id="UP001607302"/>
    </source>
</evidence>
<evidence type="ECO:0000256" key="1">
    <source>
        <dbReference type="SAM" id="Phobius"/>
    </source>
</evidence>
<comment type="caution">
    <text evidence="2">The sequence shown here is derived from an EMBL/GenBank/DDBJ whole genome shotgun (WGS) entry which is preliminary data.</text>
</comment>
<proteinExistence type="predicted"/>
<protein>
    <submittedName>
        <fullName evidence="2">Uncharacterized protein</fullName>
    </submittedName>
</protein>
<evidence type="ECO:0000313" key="2">
    <source>
        <dbReference type="EMBL" id="KAL2736866.1"/>
    </source>
</evidence>
<keyword evidence="1" id="KW-0472">Membrane</keyword>
<reference evidence="2 3" key="1">
    <citation type="journal article" date="2024" name="Ann. Entomol. Soc. Am.">
        <title>Genomic analyses of the southern and eastern yellowjacket wasps (Hymenoptera: Vespidae) reveal evolutionary signatures of social life.</title>
        <authorList>
            <person name="Catto M.A."/>
            <person name="Caine P.B."/>
            <person name="Orr S.E."/>
            <person name="Hunt B.G."/>
            <person name="Goodisman M.A.D."/>
        </authorList>
    </citation>
    <scope>NUCLEOTIDE SEQUENCE [LARGE SCALE GENOMIC DNA]</scope>
    <source>
        <strain evidence="2">233</strain>
        <tissue evidence="2">Head and thorax</tissue>
    </source>
</reference>
<name>A0ABD2BVS4_VESSQ</name>
<gene>
    <name evidence="2" type="ORF">V1478_002399</name>
</gene>
<feature type="transmembrane region" description="Helical" evidence="1">
    <location>
        <begin position="122"/>
        <end position="138"/>
    </location>
</feature>
<dbReference type="Proteomes" id="UP001607302">
    <property type="component" value="Unassembled WGS sequence"/>
</dbReference>